<protein>
    <submittedName>
        <fullName evidence="1">Uncharacterized protein</fullName>
    </submittedName>
</protein>
<proteinExistence type="predicted"/>
<evidence type="ECO:0000313" key="1">
    <source>
        <dbReference type="EMBL" id="KAJ2982291.1"/>
    </source>
</evidence>
<gene>
    <name evidence="1" type="ORF">NUW58_g6477</name>
</gene>
<name>A0ACC1NTW4_9PEZI</name>
<accession>A0ACC1NTW4</accession>
<evidence type="ECO:0000313" key="2">
    <source>
        <dbReference type="Proteomes" id="UP001143856"/>
    </source>
</evidence>
<sequence length="964" mass="107817">MDFRHGMNQVYTPLPPIQPVANIVFVHGLFGGPWKTFVATPRQGSSQHSPANFITSLRRSKASTDIYWPRDLLPKSIHNANVFSFGYDADVERFMSVAGQNTVFYHGRNLLNDLNDLLNKNEALNQSASSTDVKRFRVLQMTRGIIFLGTPHRGSSAAKYGRLAFKLTKIFLLQNANIKLISSLERGSDVLERISTTFVETLAKTKNLRLWSFAEEKQIRWGVVGMHIVRPESAKIGHEREEWGTISVDHRQIAKYSNIEDEGFGKVSRVLKDWIDGTLLIMTAEDKKLYEDCLKSLNDLTARLRVQEVSQASRVNKGSFEWLFTDRVAYTKWLADDGSTYDPIFWITGKPGSVNEFTAADIKAYTQSLLLKPLSGAQYPEKYRQSVLSLAERIASLAQGVFVWVRVVVDNLYPQIIDGTPVKSLENVLERYPTELDELYEFTIRRIPKEYRKETEVALKVVQRSRVQLTLRELYEICVICVEDTPPLVIEPDTVVYGSAECVAYVPVEVPVEVPASWLASRCGGLIETISQTEGEAPSPDTPVQFIHQTVQDFVRQGIKGISDEASENSALSISGSHFLAFACRYKSTHYKLLRSIYSDVFSYLRDIEDMDLGHLAQNNEPHPAPTFKGSAFDLRAQDDSVYNIIFNSARSEVMTFGGEEALQNYHILSKYMPICQNLYSIGSDWLRSRLCIEAGLIAALGPRLSTSGTDRPKMLSKVLSDLPVGVVNDRLAIPSPRGRPPKPRRKSVPGISTIPDIYEPGGVDHPVLRCSICQFHPNLDLHTFSPHLLTLLVSAIPNEHIDEETLLEMAKRLVAFGASTSLSVTVRCYETFVNMSLLNFVVRFKEGRRDDWINLLRNHGASLFDSELTWFNEAALSASLSDEKFSFGDTSIPSGASIKTTAVILGLGFAGGILGSQSLTRACYADFGRGKYGEREATDQITGLEYERIMSSARKITGPTGRP</sequence>
<dbReference type="EMBL" id="JAPDGR010001472">
    <property type="protein sequence ID" value="KAJ2982291.1"/>
    <property type="molecule type" value="Genomic_DNA"/>
</dbReference>
<dbReference type="Proteomes" id="UP001143856">
    <property type="component" value="Unassembled WGS sequence"/>
</dbReference>
<reference evidence="1" key="1">
    <citation type="submission" date="2022-10" db="EMBL/GenBank/DDBJ databases">
        <title>Genome Sequence of Xylaria curta.</title>
        <authorList>
            <person name="Buettner E."/>
        </authorList>
    </citation>
    <scope>NUCLEOTIDE SEQUENCE</scope>
    <source>
        <strain evidence="1">Babe10</strain>
    </source>
</reference>
<organism evidence="1 2">
    <name type="scientific">Xylaria curta</name>
    <dbReference type="NCBI Taxonomy" id="42375"/>
    <lineage>
        <taxon>Eukaryota</taxon>
        <taxon>Fungi</taxon>
        <taxon>Dikarya</taxon>
        <taxon>Ascomycota</taxon>
        <taxon>Pezizomycotina</taxon>
        <taxon>Sordariomycetes</taxon>
        <taxon>Xylariomycetidae</taxon>
        <taxon>Xylariales</taxon>
        <taxon>Xylariaceae</taxon>
        <taxon>Xylaria</taxon>
    </lineage>
</organism>
<keyword evidence="2" id="KW-1185">Reference proteome</keyword>
<comment type="caution">
    <text evidence="1">The sequence shown here is derived from an EMBL/GenBank/DDBJ whole genome shotgun (WGS) entry which is preliminary data.</text>
</comment>